<name>A0A2W4CKT2_9HYPH</name>
<keyword evidence="2" id="KW-1185">Reference proteome</keyword>
<dbReference type="EMBL" id="PCDP01000039">
    <property type="protein sequence ID" value="PZM11558.1"/>
    <property type="molecule type" value="Genomic_DNA"/>
</dbReference>
<reference evidence="1 2" key="1">
    <citation type="journal article" date="2018" name="Sci. Rep.">
        <title>Rhizobium tumorigenes sp. nov., a novel plant tumorigenic bacterium isolated from cane gall tumors on thornless blackberry.</title>
        <authorList>
            <person name="Kuzmanovi N."/>
            <person name="Smalla K."/>
            <person name="Gronow S."/>
            <person name="PuBawska J."/>
        </authorList>
    </citation>
    <scope>NUCLEOTIDE SEQUENCE [LARGE SCALE GENOMIC DNA]</scope>
    <source>
        <strain evidence="1 2">CCBAU 85046</strain>
    </source>
</reference>
<protein>
    <submittedName>
        <fullName evidence="1">Uncharacterized protein</fullName>
    </submittedName>
</protein>
<evidence type="ECO:0000313" key="1">
    <source>
        <dbReference type="EMBL" id="PZM11558.1"/>
    </source>
</evidence>
<comment type="caution">
    <text evidence="1">The sequence shown here is derived from an EMBL/GenBank/DDBJ whole genome shotgun (WGS) entry which is preliminary data.</text>
</comment>
<dbReference type="Proteomes" id="UP000248925">
    <property type="component" value="Unassembled WGS sequence"/>
</dbReference>
<accession>A0A2W4CKT2</accession>
<proteinExistence type="predicted"/>
<gene>
    <name evidence="1" type="ORF">CPY51_20235</name>
</gene>
<organism evidence="1 2">
    <name type="scientific">Rhizobium tubonense</name>
    <dbReference type="NCBI Taxonomy" id="484088"/>
    <lineage>
        <taxon>Bacteria</taxon>
        <taxon>Pseudomonadati</taxon>
        <taxon>Pseudomonadota</taxon>
        <taxon>Alphaproteobacteria</taxon>
        <taxon>Hyphomicrobiales</taxon>
        <taxon>Rhizobiaceae</taxon>
        <taxon>Rhizobium/Agrobacterium group</taxon>
        <taxon>Rhizobium</taxon>
    </lineage>
</organism>
<dbReference type="RefSeq" id="WP_111162043.1">
    <property type="nucleotide sequence ID" value="NZ_PCDP01000039.1"/>
</dbReference>
<dbReference type="OrthoDB" id="8387223at2"/>
<sequence>MSDQSALYHASVYNHGIRIEDGVFTFPKLKAVILSTAPKTRKVTPGDILRAVTDRDGTFEMDGWRIKTSKISQTDRL</sequence>
<evidence type="ECO:0000313" key="2">
    <source>
        <dbReference type="Proteomes" id="UP000248925"/>
    </source>
</evidence>
<dbReference type="AlphaFoldDB" id="A0A2W4CKT2"/>